<evidence type="ECO:0000313" key="2">
    <source>
        <dbReference type="Proteomes" id="UP000037460"/>
    </source>
</evidence>
<accession>A0A0M0K3T2</accession>
<sequence>MSSAAAAADAPEEFAALADYSIDDFMSEAASDVEIFATTEGHGDVRAEEIRFLARDPQAHDRVMSRVARLPRRALRRLLRAAGFDEPVWQTRIRRATAASLAEEVGEWYRSGAAPKRILAQGGWERDDAVLIVAVFMVMRMPLAWALRDVIGPLRCAATAYAVAEVLSRRARTLWTSDATAVAPAFKLLSELARVNPTWAGLAAPGVAAGFSFVVRDVIETNYGGKYGVRVSYEEGDMVCFESAGAGADGVLRTLVPAAGSCLVPPLARITL</sequence>
<feature type="non-terminal residue" evidence="1">
    <location>
        <position position="272"/>
    </location>
</feature>
<gene>
    <name evidence="1" type="ORF">Ctob_014906</name>
</gene>
<reference evidence="2" key="1">
    <citation type="journal article" date="2015" name="PLoS Genet.">
        <title>Genome Sequence and Transcriptome Analyses of Chrysochromulina tobin: Metabolic Tools for Enhanced Algal Fitness in the Prominent Order Prymnesiales (Haptophyceae).</title>
        <authorList>
            <person name="Hovde B.T."/>
            <person name="Deodato C.R."/>
            <person name="Hunsperger H.M."/>
            <person name="Ryken S.A."/>
            <person name="Yost W."/>
            <person name="Jha R.K."/>
            <person name="Patterson J."/>
            <person name="Monnat R.J. Jr."/>
            <person name="Barlow S.B."/>
            <person name="Starkenburg S.R."/>
            <person name="Cattolico R.A."/>
        </authorList>
    </citation>
    <scope>NUCLEOTIDE SEQUENCE</scope>
    <source>
        <strain evidence="2">CCMP291</strain>
    </source>
</reference>
<evidence type="ECO:0000313" key="1">
    <source>
        <dbReference type="EMBL" id="KOO33277.1"/>
    </source>
</evidence>
<name>A0A0M0K3T2_9EUKA</name>
<keyword evidence="2" id="KW-1185">Reference proteome</keyword>
<comment type="caution">
    <text evidence="1">The sequence shown here is derived from an EMBL/GenBank/DDBJ whole genome shotgun (WGS) entry which is preliminary data.</text>
</comment>
<proteinExistence type="predicted"/>
<dbReference type="AlphaFoldDB" id="A0A0M0K3T2"/>
<dbReference type="Proteomes" id="UP000037460">
    <property type="component" value="Unassembled WGS sequence"/>
</dbReference>
<dbReference type="EMBL" id="JWZX01001558">
    <property type="protein sequence ID" value="KOO33277.1"/>
    <property type="molecule type" value="Genomic_DNA"/>
</dbReference>
<protein>
    <submittedName>
        <fullName evidence="1">Uncharacterized protein</fullName>
    </submittedName>
</protein>
<organism evidence="1 2">
    <name type="scientific">Chrysochromulina tobinii</name>
    <dbReference type="NCBI Taxonomy" id="1460289"/>
    <lineage>
        <taxon>Eukaryota</taxon>
        <taxon>Haptista</taxon>
        <taxon>Haptophyta</taxon>
        <taxon>Prymnesiophyceae</taxon>
        <taxon>Prymnesiales</taxon>
        <taxon>Chrysochromulinaceae</taxon>
        <taxon>Chrysochromulina</taxon>
    </lineage>
</organism>